<reference evidence="1 2" key="1">
    <citation type="submission" date="2023-02" db="EMBL/GenBank/DDBJ databases">
        <title>LHISI_Scaffold_Assembly.</title>
        <authorList>
            <person name="Stuart O.P."/>
            <person name="Cleave R."/>
            <person name="Magrath M.J.L."/>
            <person name="Mikheyev A.S."/>
        </authorList>
    </citation>
    <scope>NUCLEOTIDE SEQUENCE [LARGE SCALE GENOMIC DNA]</scope>
    <source>
        <strain evidence="1">Daus_M_001</strain>
        <tissue evidence="1">Leg muscle</tissue>
    </source>
</reference>
<dbReference type="EMBL" id="JARBHB010000007">
    <property type="protein sequence ID" value="KAJ8879423.1"/>
    <property type="molecule type" value="Genomic_DNA"/>
</dbReference>
<organism evidence="1 2">
    <name type="scientific">Dryococelus australis</name>
    <dbReference type="NCBI Taxonomy" id="614101"/>
    <lineage>
        <taxon>Eukaryota</taxon>
        <taxon>Metazoa</taxon>
        <taxon>Ecdysozoa</taxon>
        <taxon>Arthropoda</taxon>
        <taxon>Hexapoda</taxon>
        <taxon>Insecta</taxon>
        <taxon>Pterygota</taxon>
        <taxon>Neoptera</taxon>
        <taxon>Polyneoptera</taxon>
        <taxon>Phasmatodea</taxon>
        <taxon>Verophasmatodea</taxon>
        <taxon>Anareolatae</taxon>
        <taxon>Phasmatidae</taxon>
        <taxon>Eurycanthinae</taxon>
        <taxon>Dryococelus</taxon>
    </lineage>
</organism>
<proteinExistence type="predicted"/>
<gene>
    <name evidence="1" type="ORF">PR048_020031</name>
</gene>
<name>A0ABQ9H553_9NEOP</name>
<evidence type="ECO:0000313" key="1">
    <source>
        <dbReference type="EMBL" id="KAJ8879423.1"/>
    </source>
</evidence>
<comment type="caution">
    <text evidence="1">The sequence shown here is derived from an EMBL/GenBank/DDBJ whole genome shotgun (WGS) entry which is preliminary data.</text>
</comment>
<accession>A0ABQ9H553</accession>
<sequence length="158" mass="17764">MCVHQVVADAAGNTVVHMRELSCLACSGECPHYGCEQYSGQLKKKLTVDEVNGTSSNDGDDLNVTIKARNTNIDLNSIVSGTVLRIIIQKRKESFQYYDVAEDIVREEDVRVEYLVRNMKFVKEIQTVDHECSVSDIIDTVVNPTIIKKGKIHFFRLG</sequence>
<dbReference type="Proteomes" id="UP001159363">
    <property type="component" value="Chromosome 6"/>
</dbReference>
<protein>
    <submittedName>
        <fullName evidence="1">Uncharacterized protein</fullName>
    </submittedName>
</protein>
<feature type="non-terminal residue" evidence="1">
    <location>
        <position position="158"/>
    </location>
</feature>
<evidence type="ECO:0000313" key="2">
    <source>
        <dbReference type="Proteomes" id="UP001159363"/>
    </source>
</evidence>
<keyword evidence="2" id="KW-1185">Reference proteome</keyword>